<evidence type="ECO:0000256" key="8">
    <source>
        <dbReference type="PROSITE-ProRule" id="PRU00175"/>
    </source>
</evidence>
<feature type="compositionally biased region" description="Basic and acidic residues" evidence="9">
    <location>
        <begin position="93"/>
        <end position="102"/>
    </location>
</feature>
<dbReference type="SMART" id="SM00184">
    <property type="entry name" value="RING"/>
    <property type="match status" value="1"/>
</dbReference>
<dbReference type="EMBL" id="CAJGYO010000018">
    <property type="protein sequence ID" value="CAD6335623.1"/>
    <property type="molecule type" value="Genomic_DNA"/>
</dbReference>
<feature type="compositionally biased region" description="Basic and acidic residues" evidence="9">
    <location>
        <begin position="292"/>
        <end position="312"/>
    </location>
</feature>
<feature type="region of interest" description="Disordered" evidence="9">
    <location>
        <begin position="59"/>
        <end position="127"/>
    </location>
</feature>
<feature type="compositionally biased region" description="Low complexity" evidence="9">
    <location>
        <begin position="201"/>
        <end position="212"/>
    </location>
</feature>
<feature type="compositionally biased region" description="Polar residues" evidence="9">
    <location>
        <begin position="75"/>
        <end position="89"/>
    </location>
</feature>
<dbReference type="SUPFAM" id="SSF57850">
    <property type="entry name" value="RING/U-box"/>
    <property type="match status" value="1"/>
</dbReference>
<protein>
    <recommendedName>
        <fullName evidence="2">RING-type E3 ubiquitin transferase</fullName>
        <ecNumber evidence="2">2.3.2.27</ecNumber>
    </recommendedName>
</protein>
<dbReference type="GO" id="GO:0061630">
    <property type="term" value="F:ubiquitin protein ligase activity"/>
    <property type="evidence" value="ECO:0007669"/>
    <property type="project" value="UniProtKB-EC"/>
</dbReference>
<evidence type="ECO:0000256" key="9">
    <source>
        <dbReference type="SAM" id="MobiDB-lite"/>
    </source>
</evidence>
<reference evidence="11" key="1">
    <citation type="submission" date="2020-10" db="EMBL/GenBank/DDBJ databases">
        <authorList>
            <person name="Han B."/>
            <person name="Lu T."/>
            <person name="Zhao Q."/>
            <person name="Huang X."/>
            <person name="Zhao Y."/>
        </authorList>
    </citation>
    <scope>NUCLEOTIDE SEQUENCE</scope>
</reference>
<dbReference type="Proteomes" id="UP000604825">
    <property type="component" value="Unassembled WGS sequence"/>
</dbReference>
<evidence type="ECO:0000256" key="5">
    <source>
        <dbReference type="ARBA" id="ARBA00022771"/>
    </source>
</evidence>
<evidence type="ECO:0000256" key="3">
    <source>
        <dbReference type="ARBA" id="ARBA00022679"/>
    </source>
</evidence>
<feature type="region of interest" description="Disordered" evidence="9">
    <location>
        <begin position="247"/>
        <end position="266"/>
    </location>
</feature>
<dbReference type="FunFam" id="3.30.40.10:FF:000504">
    <property type="entry name" value="E3 ubiquitin-protein ligase arkadia"/>
    <property type="match status" value="1"/>
</dbReference>
<comment type="caution">
    <text evidence="11">The sequence shown here is derived from an EMBL/GenBank/DDBJ whole genome shotgun (WGS) entry which is preliminary data.</text>
</comment>
<dbReference type="OrthoDB" id="8062037at2759"/>
<dbReference type="InterPro" id="IPR045191">
    <property type="entry name" value="MBR1/2-like"/>
</dbReference>
<keyword evidence="5 8" id="KW-0863">Zinc-finger</keyword>
<dbReference type="GO" id="GO:0008270">
    <property type="term" value="F:zinc ion binding"/>
    <property type="evidence" value="ECO:0007669"/>
    <property type="project" value="UniProtKB-KW"/>
</dbReference>
<dbReference type="PANTHER" id="PTHR22937">
    <property type="entry name" value="E3 UBIQUITIN-PROTEIN LIGASE RNF165"/>
    <property type="match status" value="1"/>
</dbReference>
<evidence type="ECO:0000313" key="11">
    <source>
        <dbReference type="EMBL" id="CAD6335623.1"/>
    </source>
</evidence>
<evidence type="ECO:0000256" key="1">
    <source>
        <dbReference type="ARBA" id="ARBA00000900"/>
    </source>
</evidence>
<organism evidence="11 12">
    <name type="scientific">Miscanthus lutarioriparius</name>
    <dbReference type="NCBI Taxonomy" id="422564"/>
    <lineage>
        <taxon>Eukaryota</taxon>
        <taxon>Viridiplantae</taxon>
        <taxon>Streptophyta</taxon>
        <taxon>Embryophyta</taxon>
        <taxon>Tracheophyta</taxon>
        <taxon>Spermatophyta</taxon>
        <taxon>Magnoliopsida</taxon>
        <taxon>Liliopsida</taxon>
        <taxon>Poales</taxon>
        <taxon>Poaceae</taxon>
        <taxon>PACMAD clade</taxon>
        <taxon>Panicoideae</taxon>
        <taxon>Andropogonodae</taxon>
        <taxon>Andropogoneae</taxon>
        <taxon>Saccharinae</taxon>
        <taxon>Miscanthus</taxon>
    </lineage>
</organism>
<feature type="region of interest" description="Disordered" evidence="9">
    <location>
        <begin position="139"/>
        <end position="212"/>
    </location>
</feature>
<comment type="catalytic activity">
    <reaction evidence="1">
        <text>S-ubiquitinyl-[E2 ubiquitin-conjugating enzyme]-L-cysteine + [acceptor protein]-L-lysine = [E2 ubiquitin-conjugating enzyme]-L-cysteine + N(6)-ubiquitinyl-[acceptor protein]-L-lysine.</text>
        <dbReference type="EC" id="2.3.2.27"/>
    </reaction>
</comment>
<dbReference type="Gene3D" id="3.30.40.10">
    <property type="entry name" value="Zinc/RING finger domain, C3HC4 (zinc finger)"/>
    <property type="match status" value="1"/>
</dbReference>
<keyword evidence="7" id="KW-0862">Zinc</keyword>
<evidence type="ECO:0000313" key="12">
    <source>
        <dbReference type="Proteomes" id="UP000604825"/>
    </source>
</evidence>
<dbReference type="AlphaFoldDB" id="A0A811S3M8"/>
<dbReference type="InterPro" id="IPR001841">
    <property type="entry name" value="Znf_RING"/>
</dbReference>
<name>A0A811S3M8_9POAL</name>
<evidence type="ECO:0000256" key="2">
    <source>
        <dbReference type="ARBA" id="ARBA00012483"/>
    </source>
</evidence>
<feature type="region of interest" description="Disordered" evidence="9">
    <location>
        <begin position="283"/>
        <end position="369"/>
    </location>
</feature>
<feature type="compositionally biased region" description="Polar residues" evidence="9">
    <location>
        <begin position="344"/>
        <end position="359"/>
    </location>
</feature>
<dbReference type="PROSITE" id="PS50089">
    <property type="entry name" value="ZF_RING_2"/>
    <property type="match status" value="1"/>
</dbReference>
<keyword evidence="4" id="KW-0479">Metal-binding</keyword>
<dbReference type="EC" id="2.3.2.27" evidence="2"/>
<evidence type="ECO:0000256" key="6">
    <source>
        <dbReference type="ARBA" id="ARBA00022786"/>
    </source>
</evidence>
<feature type="domain" description="RING-type" evidence="10">
    <location>
        <begin position="574"/>
        <end position="615"/>
    </location>
</feature>
<keyword evidence="3" id="KW-0808">Transferase</keyword>
<keyword evidence="6" id="KW-0833">Ubl conjugation pathway</keyword>
<accession>A0A811S3M8</accession>
<sequence length="628" mass="69933">MDGDEPFDLTWGVARWGGGRQYRSSREFYQKSSGLFILLDFGMDESSCRSTTPVGFLRRGSGISLRNQSNEDRPSQYNKQPGKSSNLNPVKSRFTENKEKPRYFQGPFHSSGSRASSVSSSKAPVRKYCDERQKRPFLAETDIAESSNRRTEVRRLQSGKKASVFGDGHPYMQKGTSKASSSSTTTEGSLPEEHDLGVLDVSGSSGSSARAVNSRNTALNAMAHRQKDKELNSGRHQCASTFVRRHTLQTTGVRSSTAPGTTITGAQRRGLKNLGCTSISEVLPSGCSSSDSVRDRRVEVTKKRTSDAESSSRSRGISEQSNLSQPRASYPGSTGPRARAVEQLASQQTARTDSRSIQDPTDLIRTRRPFTLRARERMIPGEREDSVFALHETVASVHPECGHFHTDGTPPERLGRPFYAELPHAIYSSNRQGSTSQTARRRSTSRTEESPQRMFHGMFGERDGYRRVNMEGIAQALLALDMIEHDDELTYEQLLVLETNLLLSGLDLHDQHEDMRLDIDNMSYEELLALEDHIGSVSTALTEEQFAKCVNQSVHEGRNSGRDVNKIAADDVKCSICQEEYVEGEEIGTMQCEHQYHVCCIHEWLRQKNWCPICKASAIPSEMNKGDA</sequence>
<feature type="compositionally biased region" description="Polar residues" evidence="9">
    <location>
        <begin position="248"/>
        <end position="265"/>
    </location>
</feature>
<feature type="compositionally biased region" description="Low complexity" evidence="9">
    <location>
        <begin position="110"/>
        <end position="121"/>
    </location>
</feature>
<dbReference type="InterPro" id="IPR013083">
    <property type="entry name" value="Znf_RING/FYVE/PHD"/>
</dbReference>
<evidence type="ECO:0000256" key="7">
    <source>
        <dbReference type="ARBA" id="ARBA00022833"/>
    </source>
</evidence>
<feature type="region of interest" description="Disordered" evidence="9">
    <location>
        <begin position="426"/>
        <end position="451"/>
    </location>
</feature>
<dbReference type="PANTHER" id="PTHR22937:SF167">
    <property type="entry name" value="RING-TYPE E3 UBIQUITIN TRANSFERASE"/>
    <property type="match status" value="1"/>
</dbReference>
<proteinExistence type="predicted"/>
<dbReference type="Pfam" id="PF13639">
    <property type="entry name" value="zf-RING_2"/>
    <property type="match status" value="1"/>
</dbReference>
<keyword evidence="12" id="KW-1185">Reference proteome</keyword>
<evidence type="ECO:0000259" key="10">
    <source>
        <dbReference type="PROSITE" id="PS50089"/>
    </source>
</evidence>
<evidence type="ECO:0000256" key="4">
    <source>
        <dbReference type="ARBA" id="ARBA00022723"/>
    </source>
</evidence>
<feature type="compositionally biased region" description="Low complexity" evidence="9">
    <location>
        <begin position="174"/>
        <end position="189"/>
    </location>
</feature>
<gene>
    <name evidence="11" type="ORF">NCGR_LOCUS59721</name>
</gene>